<dbReference type="Gene3D" id="3.20.20.70">
    <property type="entry name" value="Aldolase class I"/>
    <property type="match status" value="1"/>
</dbReference>
<dbReference type="PANTHER" id="PTHR12128">
    <property type="entry name" value="DIHYDRODIPICOLINATE SYNTHASE"/>
    <property type="match status" value="1"/>
</dbReference>
<dbReference type="Pfam" id="PF00701">
    <property type="entry name" value="DHDPS"/>
    <property type="match status" value="1"/>
</dbReference>
<keyword evidence="5" id="KW-1185">Reference proteome</keyword>
<comment type="caution">
    <text evidence="4">The sequence shown here is derived from an EMBL/GenBank/DDBJ whole genome shotgun (WGS) entry which is preliminary data.</text>
</comment>
<organism evidence="4 5">
    <name type="scientific">Shinella kummerowiae</name>
    <dbReference type="NCBI Taxonomy" id="417745"/>
    <lineage>
        <taxon>Bacteria</taxon>
        <taxon>Pseudomonadati</taxon>
        <taxon>Pseudomonadota</taxon>
        <taxon>Alphaproteobacteria</taxon>
        <taxon>Hyphomicrobiales</taxon>
        <taxon>Rhizobiaceae</taxon>
        <taxon>Shinella</taxon>
    </lineage>
</organism>
<dbReference type="Proteomes" id="UP000435802">
    <property type="component" value="Unassembled WGS sequence"/>
</dbReference>
<dbReference type="SMART" id="SM01130">
    <property type="entry name" value="DHDPS"/>
    <property type="match status" value="1"/>
</dbReference>
<accession>A0A6N8S9C0</accession>
<dbReference type="InterPro" id="IPR013785">
    <property type="entry name" value="Aldolase_TIM"/>
</dbReference>
<dbReference type="OrthoDB" id="9782828at2"/>
<sequence>MPDFRRRNPVQGLITDLVTPFRGDEVDHEGLASLVNWQAASGVSGLAACGRLGEASSLSREERRAVLATVVMAARLTVPVLACVGTYSTEATIALALDAEEEGADALVVTTPYYSKPTQKGIIAHMRAVAEATTLPIHVLVDPATTRSDVTAETLWALSDAPGIHGFIDASGDMARLAVIDRRLRERLVLYSAHDTTAFAFNVLGGSGTFSAAANLAPRLTSAMHQALRTRNVDLALDLKDRLAPLFMALGDTPDPAAVKHGLTPVLGLCETVRLPLVPTTPGVSATVRRALAGLPESAAQFAKAS</sequence>
<evidence type="ECO:0000256" key="2">
    <source>
        <dbReference type="ARBA" id="ARBA00023239"/>
    </source>
</evidence>
<evidence type="ECO:0000256" key="3">
    <source>
        <dbReference type="PIRNR" id="PIRNR001365"/>
    </source>
</evidence>
<dbReference type="InterPro" id="IPR002220">
    <property type="entry name" value="DapA-like"/>
</dbReference>
<protein>
    <submittedName>
        <fullName evidence="4">4-hydroxy-tetrahydrodipicolinate synthase</fullName>
    </submittedName>
</protein>
<dbReference type="AlphaFoldDB" id="A0A6N8S9C0"/>
<keyword evidence="2 3" id="KW-0456">Lyase</keyword>
<dbReference type="GO" id="GO:0008840">
    <property type="term" value="F:4-hydroxy-tetrahydrodipicolinate synthase activity"/>
    <property type="evidence" value="ECO:0007669"/>
    <property type="project" value="TreeGrafter"/>
</dbReference>
<evidence type="ECO:0000313" key="5">
    <source>
        <dbReference type="Proteomes" id="UP000435802"/>
    </source>
</evidence>
<evidence type="ECO:0000313" key="4">
    <source>
        <dbReference type="EMBL" id="MXN45253.1"/>
    </source>
</evidence>
<name>A0A6N8S9C0_9HYPH</name>
<dbReference type="EMBL" id="WUMK01000003">
    <property type="protein sequence ID" value="MXN45253.1"/>
    <property type="molecule type" value="Genomic_DNA"/>
</dbReference>
<dbReference type="PANTHER" id="PTHR12128:SF66">
    <property type="entry name" value="4-HYDROXY-2-OXOGLUTARATE ALDOLASE, MITOCHONDRIAL"/>
    <property type="match status" value="1"/>
</dbReference>
<proteinExistence type="inferred from homology"/>
<dbReference type="SUPFAM" id="SSF51569">
    <property type="entry name" value="Aldolase"/>
    <property type="match status" value="1"/>
</dbReference>
<comment type="similarity">
    <text evidence="1 3">Belongs to the DapA family.</text>
</comment>
<gene>
    <name evidence="4" type="ORF">GR138_08630</name>
</gene>
<dbReference type="PIRSF" id="PIRSF001365">
    <property type="entry name" value="DHDPS"/>
    <property type="match status" value="1"/>
</dbReference>
<dbReference type="PRINTS" id="PR00146">
    <property type="entry name" value="DHPICSNTHASE"/>
</dbReference>
<reference evidence="4 5" key="1">
    <citation type="submission" date="2019-12" db="EMBL/GenBank/DDBJ databases">
        <title>Shinella kummerowiae sp. nov., a symbiotic bacterium isolated from root nodules of the herbal legume Kummerowia stipulacea.</title>
        <authorList>
            <person name="Gao J."/>
        </authorList>
    </citation>
    <scope>NUCLEOTIDE SEQUENCE [LARGE SCALE GENOMIC DNA]</scope>
    <source>
        <strain evidence="4 5">CCBAU 25048</strain>
    </source>
</reference>
<dbReference type="RefSeq" id="WP_160858382.1">
    <property type="nucleotide sequence ID" value="NZ_WUMK01000003.1"/>
</dbReference>
<evidence type="ECO:0000256" key="1">
    <source>
        <dbReference type="ARBA" id="ARBA00007592"/>
    </source>
</evidence>